<name>A0A7J6WAM9_THATH</name>
<organism evidence="2 3">
    <name type="scientific">Thalictrum thalictroides</name>
    <name type="common">Rue-anemone</name>
    <name type="synonym">Anemone thalictroides</name>
    <dbReference type="NCBI Taxonomy" id="46969"/>
    <lineage>
        <taxon>Eukaryota</taxon>
        <taxon>Viridiplantae</taxon>
        <taxon>Streptophyta</taxon>
        <taxon>Embryophyta</taxon>
        <taxon>Tracheophyta</taxon>
        <taxon>Spermatophyta</taxon>
        <taxon>Magnoliopsida</taxon>
        <taxon>Ranunculales</taxon>
        <taxon>Ranunculaceae</taxon>
        <taxon>Thalictroideae</taxon>
        <taxon>Thalictrum</taxon>
    </lineage>
</organism>
<feature type="non-terminal residue" evidence="2">
    <location>
        <position position="1"/>
    </location>
</feature>
<protein>
    <submittedName>
        <fullName evidence="2">Uncharacterized protein</fullName>
    </submittedName>
</protein>
<comment type="caution">
    <text evidence="2">The sequence shown here is derived from an EMBL/GenBank/DDBJ whole genome shotgun (WGS) entry which is preliminary data.</text>
</comment>
<dbReference type="AlphaFoldDB" id="A0A7J6WAM9"/>
<feature type="compositionally biased region" description="Basic residues" evidence="1">
    <location>
        <begin position="16"/>
        <end position="31"/>
    </location>
</feature>
<reference evidence="2 3" key="1">
    <citation type="submission" date="2020-06" db="EMBL/GenBank/DDBJ databases">
        <title>Transcriptomic and genomic resources for Thalictrum thalictroides and T. hernandezii: Facilitating candidate gene discovery in an emerging model plant lineage.</title>
        <authorList>
            <person name="Arias T."/>
            <person name="Riano-Pachon D.M."/>
            <person name="Di Stilio V.S."/>
        </authorList>
    </citation>
    <scope>NUCLEOTIDE SEQUENCE [LARGE SCALE GENOMIC DNA]</scope>
    <source>
        <strain evidence="3">cv. WT478/WT964</strain>
        <tissue evidence="2">Leaves</tissue>
    </source>
</reference>
<proteinExistence type="predicted"/>
<dbReference type="Proteomes" id="UP000554482">
    <property type="component" value="Unassembled WGS sequence"/>
</dbReference>
<evidence type="ECO:0000313" key="2">
    <source>
        <dbReference type="EMBL" id="KAF5194476.1"/>
    </source>
</evidence>
<gene>
    <name evidence="2" type="ORF">FRX31_015937</name>
</gene>
<evidence type="ECO:0000256" key="1">
    <source>
        <dbReference type="SAM" id="MobiDB-lite"/>
    </source>
</evidence>
<keyword evidence="3" id="KW-1185">Reference proteome</keyword>
<sequence>MGLRVQKPNGQLRDYLKRKTPLSKSQKRKLKKLEEEKAKEVLVSESFRTL</sequence>
<dbReference type="EMBL" id="JABWDY010018653">
    <property type="protein sequence ID" value="KAF5194476.1"/>
    <property type="molecule type" value="Genomic_DNA"/>
</dbReference>
<feature type="region of interest" description="Disordered" evidence="1">
    <location>
        <begin position="1"/>
        <end position="33"/>
    </location>
</feature>
<evidence type="ECO:0000313" key="3">
    <source>
        <dbReference type="Proteomes" id="UP000554482"/>
    </source>
</evidence>
<accession>A0A7J6WAM9</accession>